<evidence type="ECO:0000313" key="7">
    <source>
        <dbReference type="Proteomes" id="UP000242180"/>
    </source>
</evidence>
<comment type="function">
    <text evidence="3">Involved in pre-mRNA splicing.</text>
</comment>
<feature type="domain" description="SKI-interacting protein SKIP SNW" evidence="5">
    <location>
        <begin position="189"/>
        <end position="350"/>
    </location>
</feature>
<feature type="compositionally biased region" description="Basic and acidic residues" evidence="4">
    <location>
        <begin position="424"/>
        <end position="463"/>
    </location>
</feature>
<feature type="compositionally biased region" description="Basic and acidic residues" evidence="4">
    <location>
        <begin position="330"/>
        <end position="352"/>
    </location>
</feature>
<keyword evidence="3" id="KW-0507">mRNA processing</keyword>
<feature type="region of interest" description="Disordered" evidence="4">
    <location>
        <begin position="1"/>
        <end position="64"/>
    </location>
</feature>
<dbReference type="AlphaFoldDB" id="A0A1X2HB64"/>
<dbReference type="Pfam" id="PF02731">
    <property type="entry name" value="SKIP_SNW"/>
    <property type="match status" value="1"/>
</dbReference>
<feature type="region of interest" description="Disordered" evidence="4">
    <location>
        <begin position="552"/>
        <end position="579"/>
    </location>
</feature>
<comment type="subcellular location">
    <subcellularLocation>
        <location evidence="3">Nucleus</location>
    </subcellularLocation>
</comment>
<keyword evidence="3" id="KW-0508">mRNA splicing</keyword>
<organism evidence="6 7">
    <name type="scientific">Syncephalastrum racemosum</name>
    <name type="common">Filamentous fungus</name>
    <dbReference type="NCBI Taxonomy" id="13706"/>
    <lineage>
        <taxon>Eukaryota</taxon>
        <taxon>Fungi</taxon>
        <taxon>Fungi incertae sedis</taxon>
        <taxon>Mucoromycota</taxon>
        <taxon>Mucoromycotina</taxon>
        <taxon>Mucoromycetes</taxon>
        <taxon>Mucorales</taxon>
        <taxon>Syncephalastraceae</taxon>
        <taxon>Syncephalastrum</taxon>
    </lineage>
</organism>
<feature type="region of interest" description="Disordered" evidence="4">
    <location>
        <begin position="326"/>
        <end position="463"/>
    </location>
</feature>
<evidence type="ECO:0000256" key="1">
    <source>
        <dbReference type="ARBA" id="ARBA00010197"/>
    </source>
</evidence>
<dbReference type="InterPro" id="IPR017862">
    <property type="entry name" value="SKI-int_prot_SKIP"/>
</dbReference>
<sequence>MATLSSILPKPRNNTTAPAPTQDSVPRFEKKANELVAARKDRIPPYGQRRGFRPRTVEDFGNGGAFPEVHIAQYPLNMGRKKDERSERSGGALTLQVDSEGNVKYDAIARQGHGDNRIVHTSLKDMVPLKERKDVDVEKIAMDRPDEEQVQSVAEKTKAALERIVNHKISAAQPKNVVQNTGGTNKDPTYIRYTPAAAQGNDSVNSGAKQRIIRMVDAPVDPMEPPSFHHKKIPRAPPSPPAPVMHSPPRKLTAKEQQDWVIPPCISNWKNTKGYTIPLDKRLAADGRGLQEITINDNFAKFSEALYAADRHAREEVRQRNLMQQKLAQKQKEAEEEKLRDLAQKAREERAGFKSSAPPSSATGANAVPAGRTSAAALMVNYDSSDEESGSERSRSASESESESETEADRRRRSRKSYEDEDEAQARERDQLRRERQKQREREMRMSRMGTEQKAKALARDQGRDISEKIALGLAKPSMSKDSMFDARLFNQSEGINSGFKDDESYSLYDKPLFNQGASSIYKFRGKGDDDVLGSTDAEDIERMVSQDKFGMRKGFSGAEGGAGGSSGPVEFEKETIGGRKEKKEDVFGLDTFLNKAKQGKRKGRDDFSDEEDDRKGKRRA</sequence>
<evidence type="ECO:0000256" key="4">
    <source>
        <dbReference type="SAM" id="MobiDB-lite"/>
    </source>
</evidence>
<reference evidence="6 7" key="1">
    <citation type="submission" date="2016-07" db="EMBL/GenBank/DDBJ databases">
        <title>Pervasive Adenine N6-methylation of Active Genes in Fungi.</title>
        <authorList>
            <consortium name="DOE Joint Genome Institute"/>
            <person name="Mondo S.J."/>
            <person name="Dannebaum R.O."/>
            <person name="Kuo R.C."/>
            <person name="Labutti K."/>
            <person name="Haridas S."/>
            <person name="Kuo A."/>
            <person name="Salamov A."/>
            <person name="Ahrendt S.R."/>
            <person name="Lipzen A."/>
            <person name="Sullivan W."/>
            <person name="Andreopoulos W.B."/>
            <person name="Clum A."/>
            <person name="Lindquist E."/>
            <person name="Daum C."/>
            <person name="Ramamoorthy G.K."/>
            <person name="Gryganskyi A."/>
            <person name="Culley D."/>
            <person name="Magnuson J.K."/>
            <person name="James T.Y."/>
            <person name="O'Malley M.A."/>
            <person name="Stajich J.E."/>
            <person name="Spatafora J.W."/>
            <person name="Visel A."/>
            <person name="Grigoriev I.V."/>
        </authorList>
    </citation>
    <scope>NUCLEOTIDE SEQUENCE [LARGE SCALE GENOMIC DNA]</scope>
    <source>
        <strain evidence="6 7">NRRL 2496</strain>
    </source>
</reference>
<dbReference type="OMA" id="FYDHTND"/>
<comment type="similarity">
    <text evidence="1 3">Belongs to the SNW family.</text>
</comment>
<dbReference type="InParanoid" id="A0A1X2HB64"/>
<gene>
    <name evidence="6" type="ORF">BCR43DRAFT_475973</name>
</gene>
<accession>A0A1X2HB64</accession>
<dbReference type="OrthoDB" id="666364at2759"/>
<keyword evidence="3" id="KW-0539">Nucleus</keyword>
<dbReference type="GO" id="GO:0000398">
    <property type="term" value="P:mRNA splicing, via spliceosome"/>
    <property type="evidence" value="ECO:0007669"/>
    <property type="project" value="InterPro"/>
</dbReference>
<comment type="subunit">
    <text evidence="3">Associated with the spliceosome.</text>
</comment>
<feature type="region of interest" description="Disordered" evidence="4">
    <location>
        <begin position="227"/>
        <end position="249"/>
    </location>
</feature>
<feature type="compositionally biased region" description="Polar residues" evidence="4">
    <location>
        <begin position="1"/>
        <end position="24"/>
    </location>
</feature>
<protein>
    <recommendedName>
        <fullName evidence="2 3">Pre-mRNA-processing protein 45</fullName>
    </recommendedName>
</protein>
<dbReference type="InterPro" id="IPR004015">
    <property type="entry name" value="SKI-int_prot_SKIP_SNW-dom"/>
</dbReference>
<dbReference type="FunCoup" id="A0A1X2HB64">
    <property type="interactions" value="857"/>
</dbReference>
<evidence type="ECO:0000256" key="2">
    <source>
        <dbReference type="ARBA" id="ARBA00022160"/>
    </source>
</evidence>
<keyword evidence="7" id="KW-1185">Reference proteome</keyword>
<dbReference type="EMBL" id="MCGN01000006">
    <property type="protein sequence ID" value="ORY95921.1"/>
    <property type="molecule type" value="Genomic_DNA"/>
</dbReference>
<feature type="region of interest" description="Disordered" evidence="4">
    <location>
        <begin position="595"/>
        <end position="621"/>
    </location>
</feature>
<comment type="caution">
    <text evidence="6">The sequence shown here is derived from an EMBL/GenBank/DDBJ whole genome shotgun (WGS) entry which is preliminary data.</text>
</comment>
<dbReference type="GO" id="GO:0005681">
    <property type="term" value="C:spliceosomal complex"/>
    <property type="evidence" value="ECO:0007669"/>
    <property type="project" value="UniProtKB-UniRule"/>
</dbReference>
<feature type="compositionally biased region" description="Basic and acidic residues" evidence="4">
    <location>
        <begin position="26"/>
        <end position="43"/>
    </location>
</feature>
<name>A0A1X2HB64_SYNRA</name>
<evidence type="ECO:0000256" key="3">
    <source>
        <dbReference type="RuleBase" id="RU367140"/>
    </source>
</evidence>
<dbReference type="STRING" id="13706.A0A1X2HB64"/>
<feature type="compositionally biased region" description="Gly residues" evidence="4">
    <location>
        <begin position="558"/>
        <end position="567"/>
    </location>
</feature>
<dbReference type="Proteomes" id="UP000242180">
    <property type="component" value="Unassembled WGS sequence"/>
</dbReference>
<evidence type="ECO:0000259" key="5">
    <source>
        <dbReference type="Pfam" id="PF02731"/>
    </source>
</evidence>
<proteinExistence type="inferred from homology"/>
<dbReference type="PANTHER" id="PTHR12096">
    <property type="entry name" value="NUCLEAR PROTEIN SKIP-RELATED"/>
    <property type="match status" value="1"/>
</dbReference>
<keyword evidence="3" id="KW-0747">Spliceosome</keyword>
<evidence type="ECO:0000313" key="6">
    <source>
        <dbReference type="EMBL" id="ORY95921.1"/>
    </source>
</evidence>